<keyword evidence="1" id="KW-0282">Flagellum</keyword>
<dbReference type="NCBIfam" id="NF005834">
    <property type="entry name" value="PRK07738.1"/>
    <property type="match status" value="1"/>
</dbReference>
<gene>
    <name evidence="1" type="primary">flaG</name>
    <name evidence="1" type="ORF">KHA93_12120</name>
</gene>
<dbReference type="InterPro" id="IPR005186">
    <property type="entry name" value="FlaG"/>
</dbReference>
<dbReference type="PANTHER" id="PTHR37166:SF1">
    <property type="entry name" value="PROTEIN FLAG"/>
    <property type="match status" value="1"/>
</dbReference>
<protein>
    <submittedName>
        <fullName evidence="1">Flagellar protein FlaG</fullName>
    </submittedName>
</protein>
<accession>A0A942TN38</accession>
<dbReference type="SUPFAM" id="SSF160214">
    <property type="entry name" value="FlaG-like"/>
    <property type="match status" value="1"/>
</dbReference>
<dbReference type="RefSeq" id="WP_213110967.1">
    <property type="nucleotide sequence ID" value="NZ_JAGYPJ010000001.1"/>
</dbReference>
<comment type="caution">
    <text evidence="1">The sequence shown here is derived from an EMBL/GenBank/DDBJ whole genome shotgun (WGS) entry which is preliminary data.</text>
</comment>
<keyword evidence="1" id="KW-0969">Cilium</keyword>
<dbReference type="Pfam" id="PF03646">
    <property type="entry name" value="FlaG"/>
    <property type="match status" value="1"/>
</dbReference>
<organism evidence="1 2">
    <name type="scientific">Lederbergia citrisecunda</name>
    <dbReference type="NCBI Taxonomy" id="2833583"/>
    <lineage>
        <taxon>Bacteria</taxon>
        <taxon>Bacillati</taxon>
        <taxon>Bacillota</taxon>
        <taxon>Bacilli</taxon>
        <taxon>Bacillales</taxon>
        <taxon>Bacillaceae</taxon>
        <taxon>Lederbergia</taxon>
    </lineage>
</organism>
<name>A0A942TN38_9BACI</name>
<keyword evidence="2" id="KW-1185">Reference proteome</keyword>
<dbReference type="PANTHER" id="PTHR37166">
    <property type="entry name" value="PROTEIN FLAG"/>
    <property type="match status" value="1"/>
</dbReference>
<evidence type="ECO:0000313" key="1">
    <source>
        <dbReference type="EMBL" id="MBS4200378.1"/>
    </source>
</evidence>
<evidence type="ECO:0000313" key="2">
    <source>
        <dbReference type="Proteomes" id="UP000682713"/>
    </source>
</evidence>
<dbReference type="Gene3D" id="3.30.160.170">
    <property type="entry name" value="FlaG-like"/>
    <property type="match status" value="1"/>
</dbReference>
<reference evidence="1 2" key="1">
    <citation type="submission" date="2021-05" db="EMBL/GenBank/DDBJ databases">
        <title>Novel Bacillus species.</title>
        <authorList>
            <person name="Liu G."/>
        </authorList>
    </citation>
    <scope>NUCLEOTIDE SEQUENCE [LARGE SCALE GENOMIC DNA]</scope>
    <source>
        <strain evidence="1 2">FJAT-49732</strain>
    </source>
</reference>
<dbReference type="InterPro" id="IPR035924">
    <property type="entry name" value="FlaG-like_sf"/>
</dbReference>
<dbReference type="AlphaFoldDB" id="A0A942TN38"/>
<sequence length="121" mass="13400">MVGQVGGGLSVNLAFKEPVVSRAEGVGVAQGQTQDIEKAHSSSNSLTMNQLEKVVNSMNDFLQASPTTHLKFQYHDKLNEYYVTIVDEVTHEVVKEIPAKRMLDIFAAMTEYLGLMVDKKI</sequence>
<proteinExistence type="predicted"/>
<dbReference type="EMBL" id="JAGYPJ010000001">
    <property type="protein sequence ID" value="MBS4200378.1"/>
    <property type="molecule type" value="Genomic_DNA"/>
</dbReference>
<dbReference type="Proteomes" id="UP000682713">
    <property type="component" value="Unassembled WGS sequence"/>
</dbReference>
<keyword evidence="1" id="KW-0966">Cell projection</keyword>